<protein>
    <submittedName>
        <fullName evidence="1">Uncharacterized protein</fullName>
    </submittedName>
</protein>
<organism evidence="1 2">
    <name type="scientific">Rhamnella rubrinervis</name>
    <dbReference type="NCBI Taxonomy" id="2594499"/>
    <lineage>
        <taxon>Eukaryota</taxon>
        <taxon>Viridiplantae</taxon>
        <taxon>Streptophyta</taxon>
        <taxon>Embryophyta</taxon>
        <taxon>Tracheophyta</taxon>
        <taxon>Spermatophyta</taxon>
        <taxon>Magnoliopsida</taxon>
        <taxon>eudicotyledons</taxon>
        <taxon>Gunneridae</taxon>
        <taxon>Pentapetalae</taxon>
        <taxon>rosids</taxon>
        <taxon>fabids</taxon>
        <taxon>Rosales</taxon>
        <taxon>Rhamnaceae</taxon>
        <taxon>rhamnoid group</taxon>
        <taxon>Rhamneae</taxon>
        <taxon>Rhamnella</taxon>
    </lineage>
</organism>
<dbReference type="EMBL" id="VOIH02000002">
    <property type="protein sequence ID" value="KAF3455316.1"/>
    <property type="molecule type" value="Genomic_DNA"/>
</dbReference>
<evidence type="ECO:0000313" key="1">
    <source>
        <dbReference type="EMBL" id="KAF3455316.1"/>
    </source>
</evidence>
<accession>A0A8K0MQR0</accession>
<gene>
    <name evidence="1" type="ORF">FNV43_RR05764</name>
</gene>
<name>A0A8K0MQR0_9ROSA</name>
<keyword evidence="2" id="KW-1185">Reference proteome</keyword>
<comment type="caution">
    <text evidence="1">The sequence shown here is derived from an EMBL/GenBank/DDBJ whole genome shotgun (WGS) entry which is preliminary data.</text>
</comment>
<proteinExistence type="predicted"/>
<dbReference type="Proteomes" id="UP000796880">
    <property type="component" value="Unassembled WGS sequence"/>
</dbReference>
<dbReference type="AlphaFoldDB" id="A0A8K0MQR0"/>
<reference evidence="1" key="1">
    <citation type="submission" date="2020-03" db="EMBL/GenBank/DDBJ databases">
        <title>A high-quality chromosome-level genome assembly of a woody plant with both climbing and erect habits, Rhamnella rubrinervis.</title>
        <authorList>
            <person name="Lu Z."/>
            <person name="Yang Y."/>
            <person name="Zhu X."/>
            <person name="Sun Y."/>
        </authorList>
    </citation>
    <scope>NUCLEOTIDE SEQUENCE</scope>
    <source>
        <strain evidence="1">BYM</strain>
        <tissue evidence="1">Leaf</tissue>
    </source>
</reference>
<sequence length="89" mass="10196">MKSTKVSKAFKYPATTDAQFRIISKEALGKVLIDVKKRMSTLMKNVDEITPEYLVRQQNKMDESCFVLKIAFGFSMESPRDILKMEAVT</sequence>
<evidence type="ECO:0000313" key="2">
    <source>
        <dbReference type="Proteomes" id="UP000796880"/>
    </source>
</evidence>